<proteinExistence type="predicted"/>
<dbReference type="Proteomes" id="UP000031668">
    <property type="component" value="Unassembled WGS sequence"/>
</dbReference>
<comment type="caution">
    <text evidence="1">The sequence shown here is derived from an EMBL/GenBank/DDBJ whole genome shotgun (WGS) entry which is preliminary data.</text>
</comment>
<dbReference type="EMBL" id="JWZT01002457">
    <property type="protein sequence ID" value="KII69345.1"/>
    <property type="molecule type" value="Genomic_DNA"/>
</dbReference>
<gene>
    <name evidence="1" type="ORF">RF11_00965</name>
</gene>
<evidence type="ECO:0000313" key="2">
    <source>
        <dbReference type="Proteomes" id="UP000031668"/>
    </source>
</evidence>
<sequence>MIITGCSCIGGLRINYVTIGIDAHYFVFISDSAGFGTIVNVEAKGKSEIFAEVAEGLAPREMETESSILLGQEKSFSIPLSKKIFEELTKLHTNCKKMTISIVLKSLHSSLFRDTVDGYVQSLQKYFFYISQSFN</sequence>
<protein>
    <recommendedName>
        <fullName evidence="3">Proteasome assembly chaperone 3</fullName>
    </recommendedName>
</protein>
<keyword evidence="2" id="KW-1185">Reference proteome</keyword>
<evidence type="ECO:0008006" key="3">
    <source>
        <dbReference type="Google" id="ProtNLM"/>
    </source>
</evidence>
<organism evidence="1 2">
    <name type="scientific">Thelohanellus kitauei</name>
    <name type="common">Myxosporean</name>
    <dbReference type="NCBI Taxonomy" id="669202"/>
    <lineage>
        <taxon>Eukaryota</taxon>
        <taxon>Metazoa</taxon>
        <taxon>Cnidaria</taxon>
        <taxon>Myxozoa</taxon>
        <taxon>Myxosporea</taxon>
        <taxon>Bivalvulida</taxon>
        <taxon>Platysporina</taxon>
        <taxon>Myxobolidae</taxon>
        <taxon>Thelohanellus</taxon>
    </lineage>
</organism>
<evidence type="ECO:0000313" key="1">
    <source>
        <dbReference type="EMBL" id="KII69345.1"/>
    </source>
</evidence>
<dbReference type="AlphaFoldDB" id="A0A0C2MYW8"/>
<name>A0A0C2MYW8_THEKT</name>
<accession>A0A0C2MYW8</accession>
<reference evidence="1 2" key="1">
    <citation type="journal article" date="2014" name="Genome Biol. Evol.">
        <title>The genome of the myxosporean Thelohanellus kitauei shows adaptations to nutrient acquisition within its fish host.</title>
        <authorList>
            <person name="Yang Y."/>
            <person name="Xiong J."/>
            <person name="Zhou Z."/>
            <person name="Huo F."/>
            <person name="Miao W."/>
            <person name="Ran C."/>
            <person name="Liu Y."/>
            <person name="Zhang J."/>
            <person name="Feng J."/>
            <person name="Wang M."/>
            <person name="Wang M."/>
            <person name="Wang L."/>
            <person name="Yao B."/>
        </authorList>
    </citation>
    <scope>NUCLEOTIDE SEQUENCE [LARGE SCALE GENOMIC DNA]</scope>
    <source>
        <strain evidence="1">Wuqing</strain>
    </source>
</reference>